<dbReference type="InterPro" id="IPR032550">
    <property type="entry name" value="TM_PBP2_N"/>
</dbReference>
<evidence type="ECO:0000256" key="2">
    <source>
        <dbReference type="ARBA" id="ARBA00009047"/>
    </source>
</evidence>
<accession>A0A917F6R4</accession>
<keyword evidence="3 9" id="KW-0813">Transport</keyword>
<keyword evidence="8 9" id="KW-0472">Membrane</keyword>
<keyword evidence="13" id="KW-1185">Reference proteome</keyword>
<evidence type="ECO:0000313" key="12">
    <source>
        <dbReference type="EMBL" id="GGF56271.1"/>
    </source>
</evidence>
<feature type="transmembrane region" description="Helical" evidence="9">
    <location>
        <begin position="298"/>
        <end position="323"/>
    </location>
</feature>
<dbReference type="Proteomes" id="UP000605670">
    <property type="component" value="Unassembled WGS sequence"/>
</dbReference>
<keyword evidence="6 9" id="KW-0812">Transmembrane</keyword>
<dbReference type="InterPro" id="IPR035277">
    <property type="entry name" value="MalF_N"/>
</dbReference>
<feature type="transmembrane region" description="Helical" evidence="9">
    <location>
        <begin position="383"/>
        <end position="408"/>
    </location>
</feature>
<reference evidence="12" key="1">
    <citation type="journal article" date="2014" name="Int. J. Syst. Evol. Microbiol.">
        <title>Complete genome sequence of Corynebacterium casei LMG S-19264T (=DSM 44701T), isolated from a smear-ripened cheese.</title>
        <authorList>
            <consortium name="US DOE Joint Genome Institute (JGI-PGF)"/>
            <person name="Walter F."/>
            <person name="Albersmeier A."/>
            <person name="Kalinowski J."/>
            <person name="Ruckert C."/>
        </authorList>
    </citation>
    <scope>NUCLEOTIDE SEQUENCE</scope>
    <source>
        <strain evidence="12">CGMCC 1.12160</strain>
    </source>
</reference>
<dbReference type="InterPro" id="IPR035906">
    <property type="entry name" value="MetI-like_sf"/>
</dbReference>
<feature type="transmembrane region" description="Helical" evidence="9">
    <location>
        <begin position="495"/>
        <end position="517"/>
    </location>
</feature>
<dbReference type="Pfam" id="PF16296">
    <property type="entry name" value="TM_PBP2_N"/>
    <property type="match status" value="1"/>
</dbReference>
<organism evidence="12 13">
    <name type="scientific">Ornithinimicrobium tianjinense</name>
    <dbReference type="NCBI Taxonomy" id="1195761"/>
    <lineage>
        <taxon>Bacteria</taxon>
        <taxon>Bacillati</taxon>
        <taxon>Actinomycetota</taxon>
        <taxon>Actinomycetes</taxon>
        <taxon>Micrococcales</taxon>
        <taxon>Ornithinimicrobiaceae</taxon>
        <taxon>Ornithinimicrobium</taxon>
    </lineage>
</organism>
<keyword evidence="7 9" id="KW-1133">Transmembrane helix</keyword>
<sequence length="527" mass="57257">MVTESPETEQQLKFERGEPWWAKSLKWGLILLSITILFYAATVLAEAGHWLFVVITAFVAMGVLIVYATRRCVPFKYLYPGILLTLALQIWPIVYTVGMSFTNYGYGHLVSKEEAIQAIEASSVRQVEGSQRYGLAVAIPEGQDPATGEIVFLLTSPDGSINAGSLDGLEPVDPESVQTSERGRITEADGYTVLTGSQVNARSVELSEFAVPTESGGIKMIGLSEAFIGEATRVYDASSDTIQDKVTGQVFVVKDARFVPRDGVGSGLPQGWVENVGFDNYTRALTDPQLRTGFVNVIVWNFVFAFLSVITTFLLGMFLALLLNDPRLKGKAVYRSLLILPYALPGYITALVWGSMYNRDFGLINELFHLNINWLGDGTLAKIAILITNLWLGFPYMFIVCTGALQAIPSDVREAAAIDGASAFRTVRSIIMPLLLVAVGPLLIASFAFNFNNFGLIFLLTGGGPFEGGQSMIGSTDLLITMAYRLAIGGTTPNFGFAGAISVFIFIIVAVISYLGFRQTSALEDVN</sequence>
<dbReference type="PROSITE" id="PS50928">
    <property type="entry name" value="ABC_TM1"/>
    <property type="match status" value="1"/>
</dbReference>
<dbReference type="SUPFAM" id="SSF160964">
    <property type="entry name" value="MalF N-terminal region-like"/>
    <property type="match status" value="1"/>
</dbReference>
<dbReference type="PANTHER" id="PTHR47314:SF1">
    <property type="entry name" value="MALTOSE_MALTODEXTRIN TRANSPORT SYSTEM PERMEASE PROTEIN MALF"/>
    <property type="match status" value="1"/>
</dbReference>
<evidence type="ECO:0000313" key="13">
    <source>
        <dbReference type="Proteomes" id="UP000605670"/>
    </source>
</evidence>
<evidence type="ECO:0000256" key="5">
    <source>
        <dbReference type="ARBA" id="ARBA00022597"/>
    </source>
</evidence>
<dbReference type="RefSeq" id="WP_188431307.1">
    <property type="nucleotide sequence ID" value="NZ_BAABKH010000014.1"/>
</dbReference>
<dbReference type="SUPFAM" id="SSF161098">
    <property type="entry name" value="MetI-like"/>
    <property type="match status" value="1"/>
</dbReference>
<evidence type="ECO:0000256" key="1">
    <source>
        <dbReference type="ARBA" id="ARBA00004651"/>
    </source>
</evidence>
<dbReference type="Gene3D" id="1.20.58.370">
    <property type="entry name" value="MalF N-terminal region-like"/>
    <property type="match status" value="1"/>
</dbReference>
<dbReference type="PANTHER" id="PTHR47314">
    <property type="entry name" value="MALTOSE/MALTODEXTRIN TRANSPORT SYSTEM PERMEASE PROTEIN MALF"/>
    <property type="match status" value="1"/>
</dbReference>
<feature type="transmembrane region" description="Helical" evidence="9">
    <location>
        <begin position="429"/>
        <end position="449"/>
    </location>
</feature>
<keyword evidence="4 10" id="KW-1003">Cell membrane</keyword>
<dbReference type="AlphaFoldDB" id="A0A917F6R4"/>
<feature type="transmembrane region" description="Helical" evidence="9">
    <location>
        <begin position="47"/>
        <end position="68"/>
    </location>
</feature>
<evidence type="ECO:0000256" key="3">
    <source>
        <dbReference type="ARBA" id="ARBA00022448"/>
    </source>
</evidence>
<feature type="transmembrane region" description="Helical" evidence="9">
    <location>
        <begin position="77"/>
        <end position="95"/>
    </location>
</feature>
<dbReference type="Gene3D" id="1.10.3720.10">
    <property type="entry name" value="MetI-like"/>
    <property type="match status" value="1"/>
</dbReference>
<evidence type="ECO:0000256" key="6">
    <source>
        <dbReference type="ARBA" id="ARBA00022692"/>
    </source>
</evidence>
<evidence type="ECO:0000256" key="10">
    <source>
        <dbReference type="RuleBase" id="RU367050"/>
    </source>
</evidence>
<dbReference type="GO" id="GO:1990060">
    <property type="term" value="C:maltose transport complex"/>
    <property type="evidence" value="ECO:0007669"/>
    <property type="project" value="TreeGrafter"/>
</dbReference>
<feature type="domain" description="ABC transmembrane type-1" evidence="11">
    <location>
        <begin position="298"/>
        <end position="516"/>
    </location>
</feature>
<comment type="caution">
    <text evidence="12">The sequence shown here is derived from an EMBL/GenBank/DDBJ whole genome shotgun (WGS) entry which is preliminary data.</text>
</comment>
<evidence type="ECO:0000256" key="7">
    <source>
        <dbReference type="ARBA" id="ARBA00022989"/>
    </source>
</evidence>
<protein>
    <recommendedName>
        <fullName evidence="10">Maltose/maltodextrin transport system permease protein</fullName>
    </recommendedName>
</protein>
<proteinExistence type="inferred from homology"/>
<dbReference type="InterPro" id="IPR000515">
    <property type="entry name" value="MetI-like"/>
</dbReference>
<reference evidence="12" key="2">
    <citation type="submission" date="2020-09" db="EMBL/GenBank/DDBJ databases">
        <authorList>
            <person name="Sun Q."/>
            <person name="Zhou Y."/>
        </authorList>
    </citation>
    <scope>NUCLEOTIDE SEQUENCE</scope>
    <source>
        <strain evidence="12">CGMCC 1.12160</strain>
    </source>
</reference>
<dbReference type="GO" id="GO:0015423">
    <property type="term" value="F:ABC-type maltose transporter activity"/>
    <property type="evidence" value="ECO:0007669"/>
    <property type="project" value="TreeGrafter"/>
</dbReference>
<feature type="transmembrane region" description="Helical" evidence="9">
    <location>
        <begin position="332"/>
        <end position="353"/>
    </location>
</feature>
<comment type="function">
    <text evidence="10">Part of the ABC transporter complex MalEFGK involved in maltose/maltodextrin import. Probably responsible for the translocation of the substrate across the membrane.</text>
</comment>
<name>A0A917F6R4_9MICO</name>
<evidence type="ECO:0000256" key="8">
    <source>
        <dbReference type="ARBA" id="ARBA00023136"/>
    </source>
</evidence>
<dbReference type="CDD" id="cd06261">
    <property type="entry name" value="TM_PBP2"/>
    <property type="match status" value="1"/>
</dbReference>
<comment type="subcellular location">
    <subcellularLocation>
        <location evidence="1 9">Cell membrane</location>
        <topology evidence="1 9">Multi-pass membrane protein</topology>
    </subcellularLocation>
</comment>
<dbReference type="EMBL" id="BMEM01000004">
    <property type="protein sequence ID" value="GGF56271.1"/>
    <property type="molecule type" value="Genomic_DNA"/>
</dbReference>
<dbReference type="GO" id="GO:0042956">
    <property type="term" value="P:maltodextrin transmembrane transport"/>
    <property type="evidence" value="ECO:0007669"/>
    <property type="project" value="TreeGrafter"/>
</dbReference>
<evidence type="ECO:0000256" key="9">
    <source>
        <dbReference type="RuleBase" id="RU363032"/>
    </source>
</evidence>
<dbReference type="Pfam" id="PF00528">
    <property type="entry name" value="BPD_transp_1"/>
    <property type="match status" value="1"/>
</dbReference>
<comment type="similarity">
    <text evidence="2 10">Belongs to the binding-protein-dependent transport system permease family. MalFG subfamily.</text>
</comment>
<evidence type="ECO:0000256" key="4">
    <source>
        <dbReference type="ARBA" id="ARBA00022475"/>
    </source>
</evidence>
<gene>
    <name evidence="12" type="ORF">GCM10011366_25190</name>
</gene>
<evidence type="ECO:0000259" key="11">
    <source>
        <dbReference type="PROSITE" id="PS50928"/>
    </source>
</evidence>
<keyword evidence="5 10" id="KW-0762">Sugar transport</keyword>
<feature type="transmembrane region" description="Helical" evidence="9">
    <location>
        <begin position="20"/>
        <end position="41"/>
    </location>
</feature>